<dbReference type="EMBL" id="ML994638">
    <property type="protein sequence ID" value="KAF2184486.1"/>
    <property type="molecule type" value="Genomic_DNA"/>
</dbReference>
<sequence>MTALQTARTQYIDAANGIRFAYRWLGSAAGIPLVMHIHFRANMDFWDPLLINSLASGRPVIVFDQAGVGRSTGVIPTTYQGWADDLIAFINALGIKKFDLFGFSMGGAAAQMVALSAPNLVRKLILGGTAASIPSDSSDVAGIVWPRDTPPKEPIKVLSTSGNEPSDVQHAIAFSFFYDTDSGRVAAQSYWNRIHERNVASEPLLLDFVDAQGSMRQLEAFAHWSTPNPTNSFDRLGDLKMPVLVLNGDNDVLIPTSRSWEMAVKIPNAQLVIYPRAGHGFLYQHAELVAMHVKMFLDGFGGFDEAAKL</sequence>
<gene>
    <name evidence="2" type="ORF">K469DRAFT_709268</name>
</gene>
<dbReference type="InterPro" id="IPR050266">
    <property type="entry name" value="AB_hydrolase_sf"/>
</dbReference>
<proteinExistence type="predicted"/>
<dbReference type="AlphaFoldDB" id="A0A6A6E3L9"/>
<dbReference type="Gene3D" id="3.40.50.1820">
    <property type="entry name" value="alpha/beta hydrolase"/>
    <property type="match status" value="1"/>
</dbReference>
<dbReference type="SUPFAM" id="SSF53474">
    <property type="entry name" value="alpha/beta-Hydrolases"/>
    <property type="match status" value="1"/>
</dbReference>
<accession>A0A6A6E3L9</accession>
<protein>
    <submittedName>
        <fullName evidence="2">Alpha/beta-hydrolase</fullName>
    </submittedName>
</protein>
<dbReference type="Pfam" id="PF00561">
    <property type="entry name" value="Abhydrolase_1"/>
    <property type="match status" value="1"/>
</dbReference>
<feature type="domain" description="AB hydrolase-1" evidence="1">
    <location>
        <begin position="41"/>
        <end position="285"/>
    </location>
</feature>
<reference evidence="2" key="1">
    <citation type="journal article" date="2020" name="Stud. Mycol.">
        <title>101 Dothideomycetes genomes: a test case for predicting lifestyles and emergence of pathogens.</title>
        <authorList>
            <person name="Haridas S."/>
            <person name="Albert R."/>
            <person name="Binder M."/>
            <person name="Bloem J."/>
            <person name="Labutti K."/>
            <person name="Salamov A."/>
            <person name="Andreopoulos B."/>
            <person name="Baker S."/>
            <person name="Barry K."/>
            <person name="Bills G."/>
            <person name="Bluhm B."/>
            <person name="Cannon C."/>
            <person name="Castanera R."/>
            <person name="Culley D."/>
            <person name="Daum C."/>
            <person name="Ezra D."/>
            <person name="Gonzalez J."/>
            <person name="Henrissat B."/>
            <person name="Kuo A."/>
            <person name="Liang C."/>
            <person name="Lipzen A."/>
            <person name="Lutzoni F."/>
            <person name="Magnuson J."/>
            <person name="Mondo S."/>
            <person name="Nolan M."/>
            <person name="Ohm R."/>
            <person name="Pangilinan J."/>
            <person name="Park H.-J."/>
            <person name="Ramirez L."/>
            <person name="Alfaro M."/>
            <person name="Sun H."/>
            <person name="Tritt A."/>
            <person name="Yoshinaga Y."/>
            <person name="Zwiers L.-H."/>
            <person name="Turgeon B."/>
            <person name="Goodwin S."/>
            <person name="Spatafora J."/>
            <person name="Crous P."/>
            <person name="Grigoriev I."/>
        </authorList>
    </citation>
    <scope>NUCLEOTIDE SEQUENCE</scope>
    <source>
        <strain evidence="2">CBS 207.26</strain>
    </source>
</reference>
<dbReference type="GO" id="GO:0016020">
    <property type="term" value="C:membrane"/>
    <property type="evidence" value="ECO:0007669"/>
    <property type="project" value="TreeGrafter"/>
</dbReference>
<organism evidence="2 3">
    <name type="scientific">Zopfia rhizophila CBS 207.26</name>
    <dbReference type="NCBI Taxonomy" id="1314779"/>
    <lineage>
        <taxon>Eukaryota</taxon>
        <taxon>Fungi</taxon>
        <taxon>Dikarya</taxon>
        <taxon>Ascomycota</taxon>
        <taxon>Pezizomycotina</taxon>
        <taxon>Dothideomycetes</taxon>
        <taxon>Dothideomycetes incertae sedis</taxon>
        <taxon>Zopfiaceae</taxon>
        <taxon>Zopfia</taxon>
    </lineage>
</organism>
<evidence type="ECO:0000259" key="1">
    <source>
        <dbReference type="Pfam" id="PF00561"/>
    </source>
</evidence>
<dbReference type="GO" id="GO:0047372">
    <property type="term" value="F:monoacylglycerol lipase activity"/>
    <property type="evidence" value="ECO:0007669"/>
    <property type="project" value="TreeGrafter"/>
</dbReference>
<evidence type="ECO:0000313" key="3">
    <source>
        <dbReference type="Proteomes" id="UP000800200"/>
    </source>
</evidence>
<dbReference type="GO" id="GO:0046464">
    <property type="term" value="P:acylglycerol catabolic process"/>
    <property type="evidence" value="ECO:0007669"/>
    <property type="project" value="TreeGrafter"/>
</dbReference>
<name>A0A6A6E3L9_9PEZI</name>
<dbReference type="PANTHER" id="PTHR43798">
    <property type="entry name" value="MONOACYLGLYCEROL LIPASE"/>
    <property type="match status" value="1"/>
</dbReference>
<dbReference type="OrthoDB" id="8119704at2759"/>
<dbReference type="PANTHER" id="PTHR43798:SF5">
    <property type="entry name" value="MONOACYLGLYCEROL LIPASE ABHD6"/>
    <property type="match status" value="1"/>
</dbReference>
<dbReference type="InterPro" id="IPR000073">
    <property type="entry name" value="AB_hydrolase_1"/>
</dbReference>
<evidence type="ECO:0000313" key="2">
    <source>
        <dbReference type="EMBL" id="KAF2184486.1"/>
    </source>
</evidence>
<keyword evidence="2" id="KW-0378">Hydrolase</keyword>
<dbReference type="InterPro" id="IPR029058">
    <property type="entry name" value="AB_hydrolase_fold"/>
</dbReference>
<dbReference type="Proteomes" id="UP000800200">
    <property type="component" value="Unassembled WGS sequence"/>
</dbReference>
<keyword evidence="3" id="KW-1185">Reference proteome</keyword>